<proteinExistence type="predicted"/>
<dbReference type="AlphaFoldDB" id="A0ABD4T818"/>
<evidence type="ECO:0000313" key="2">
    <source>
        <dbReference type="Proteomes" id="UP000031561"/>
    </source>
</evidence>
<name>A0ABD4T818_9CYAN</name>
<evidence type="ECO:0000313" key="1">
    <source>
        <dbReference type="EMBL" id="MCM1984756.1"/>
    </source>
</evidence>
<organism evidence="1 2">
    <name type="scientific">Lyngbya confervoides BDU141951</name>
    <dbReference type="NCBI Taxonomy" id="1574623"/>
    <lineage>
        <taxon>Bacteria</taxon>
        <taxon>Bacillati</taxon>
        <taxon>Cyanobacteriota</taxon>
        <taxon>Cyanophyceae</taxon>
        <taxon>Oscillatoriophycideae</taxon>
        <taxon>Oscillatoriales</taxon>
        <taxon>Microcoleaceae</taxon>
        <taxon>Lyngbya</taxon>
    </lineage>
</organism>
<evidence type="ECO:0008006" key="3">
    <source>
        <dbReference type="Google" id="ProtNLM"/>
    </source>
</evidence>
<dbReference type="EMBL" id="JTHE03000104">
    <property type="protein sequence ID" value="MCM1984756.1"/>
    <property type="molecule type" value="Genomic_DNA"/>
</dbReference>
<reference evidence="1 2" key="1">
    <citation type="journal article" date="2015" name="Genome Announc.">
        <title>Draft Genome Sequence of Filamentous Marine Cyanobacterium Lyngbya confervoides Strain BDU141951.</title>
        <authorList>
            <person name="Chandrababunaidu M.M."/>
            <person name="Sen D."/>
            <person name="Tripathy S."/>
        </authorList>
    </citation>
    <scope>NUCLEOTIDE SEQUENCE [LARGE SCALE GENOMIC DNA]</scope>
    <source>
        <strain evidence="1 2">BDU141951</strain>
    </source>
</reference>
<gene>
    <name evidence="1" type="ORF">QQ91_0018195</name>
</gene>
<protein>
    <recommendedName>
        <fullName evidence="3">CopG family transcriptional regulator</fullName>
    </recommendedName>
</protein>
<dbReference type="RefSeq" id="WP_166276991.1">
    <property type="nucleotide sequence ID" value="NZ_JTHE03000104.1"/>
</dbReference>
<accession>A0ABD4T818</accession>
<comment type="caution">
    <text evidence="1">The sequence shown here is derived from an EMBL/GenBank/DDBJ whole genome shotgun (WGS) entry which is preliminary data.</text>
</comment>
<keyword evidence="2" id="KW-1185">Reference proteome</keyword>
<sequence length="64" mass="7145">MQYTIDLPKDVSDRLQQYLNEHPGETLEQLVQEALEVRLAPKSLDKLLSLAGIVTDAPRNAADI</sequence>
<dbReference type="Proteomes" id="UP000031561">
    <property type="component" value="Unassembled WGS sequence"/>
</dbReference>